<comment type="similarity">
    <text evidence="2 7">Belongs to the cytochrome P450 family.</text>
</comment>
<dbReference type="InterPro" id="IPR002401">
    <property type="entry name" value="Cyt_P450_E_grp-I"/>
</dbReference>
<evidence type="ECO:0000313" key="8">
    <source>
        <dbReference type="EMBL" id="KPI42140.1"/>
    </source>
</evidence>
<keyword evidence="6 7" id="KW-0349">Heme</keyword>
<dbReference type="VEuPathDB" id="FungiDB:AB675_5485"/>
<dbReference type="InterPro" id="IPR036396">
    <property type="entry name" value="Cyt_P450_sf"/>
</dbReference>
<evidence type="ECO:0000313" key="9">
    <source>
        <dbReference type="Proteomes" id="UP000038010"/>
    </source>
</evidence>
<feature type="binding site" description="axial binding residue" evidence="6">
    <location>
        <position position="484"/>
    </location>
    <ligand>
        <name>heme</name>
        <dbReference type="ChEBI" id="CHEBI:30413"/>
    </ligand>
    <ligandPart>
        <name>Fe</name>
        <dbReference type="ChEBI" id="CHEBI:18248"/>
    </ligandPart>
</feature>
<organism evidence="8 9">
    <name type="scientific">Cyphellophora attinorum</name>
    <dbReference type="NCBI Taxonomy" id="1664694"/>
    <lineage>
        <taxon>Eukaryota</taxon>
        <taxon>Fungi</taxon>
        <taxon>Dikarya</taxon>
        <taxon>Ascomycota</taxon>
        <taxon>Pezizomycotina</taxon>
        <taxon>Eurotiomycetes</taxon>
        <taxon>Chaetothyriomycetidae</taxon>
        <taxon>Chaetothyriales</taxon>
        <taxon>Cyphellophoraceae</taxon>
        <taxon>Cyphellophora</taxon>
    </lineage>
</organism>
<dbReference type="STRING" id="1664694.A0A0N1NZM2"/>
<keyword evidence="7" id="KW-0503">Monooxygenase</keyword>
<comment type="cofactor">
    <cofactor evidence="1 6">
        <name>heme</name>
        <dbReference type="ChEBI" id="CHEBI:30413"/>
    </cofactor>
</comment>
<keyword evidence="4 7" id="KW-0560">Oxidoreductase</keyword>
<dbReference type="GO" id="GO:0016705">
    <property type="term" value="F:oxidoreductase activity, acting on paired donors, with incorporation or reduction of molecular oxygen"/>
    <property type="evidence" value="ECO:0007669"/>
    <property type="project" value="InterPro"/>
</dbReference>
<dbReference type="GO" id="GO:0016125">
    <property type="term" value="P:sterol metabolic process"/>
    <property type="evidence" value="ECO:0007669"/>
    <property type="project" value="TreeGrafter"/>
</dbReference>
<gene>
    <name evidence="8" type="ORF">AB675_5485</name>
</gene>
<dbReference type="GO" id="GO:0005506">
    <property type="term" value="F:iron ion binding"/>
    <property type="evidence" value="ECO:0007669"/>
    <property type="project" value="InterPro"/>
</dbReference>
<dbReference type="Proteomes" id="UP000038010">
    <property type="component" value="Unassembled WGS sequence"/>
</dbReference>
<evidence type="ECO:0000256" key="6">
    <source>
        <dbReference type="PIRSR" id="PIRSR602401-1"/>
    </source>
</evidence>
<evidence type="ECO:0000256" key="7">
    <source>
        <dbReference type="RuleBase" id="RU000461"/>
    </source>
</evidence>
<accession>A0A0N1NZM2</accession>
<dbReference type="GO" id="GO:0020037">
    <property type="term" value="F:heme binding"/>
    <property type="evidence" value="ECO:0007669"/>
    <property type="project" value="InterPro"/>
</dbReference>
<proteinExistence type="inferred from homology"/>
<keyword evidence="9" id="KW-1185">Reference proteome</keyword>
<dbReference type="PANTHER" id="PTHR24286">
    <property type="entry name" value="CYTOCHROME P450 26"/>
    <property type="match status" value="1"/>
</dbReference>
<evidence type="ECO:0000256" key="4">
    <source>
        <dbReference type="ARBA" id="ARBA00023002"/>
    </source>
</evidence>
<dbReference type="PROSITE" id="PS00086">
    <property type="entry name" value="CYTOCHROME_P450"/>
    <property type="match status" value="1"/>
</dbReference>
<dbReference type="GO" id="GO:0004497">
    <property type="term" value="F:monooxygenase activity"/>
    <property type="evidence" value="ECO:0007669"/>
    <property type="project" value="UniProtKB-KW"/>
</dbReference>
<dbReference type="SUPFAM" id="SSF48264">
    <property type="entry name" value="Cytochrome P450"/>
    <property type="match status" value="1"/>
</dbReference>
<dbReference type="PANTHER" id="PTHR24286:SF228">
    <property type="entry name" value="C-22 STEROL DESATURASE ERG5"/>
    <property type="match status" value="1"/>
</dbReference>
<name>A0A0N1NZM2_9EURO</name>
<comment type="caution">
    <text evidence="8">The sequence shown here is derived from an EMBL/GenBank/DDBJ whole genome shotgun (WGS) entry which is preliminary data.</text>
</comment>
<dbReference type="InterPro" id="IPR001128">
    <property type="entry name" value="Cyt_P450"/>
</dbReference>
<dbReference type="PRINTS" id="PR00385">
    <property type="entry name" value="P450"/>
</dbReference>
<evidence type="ECO:0000256" key="3">
    <source>
        <dbReference type="ARBA" id="ARBA00022723"/>
    </source>
</evidence>
<evidence type="ECO:0000256" key="1">
    <source>
        <dbReference type="ARBA" id="ARBA00001971"/>
    </source>
</evidence>
<dbReference type="FunFam" id="1.10.630.10:FF:000021">
    <property type="entry name" value="Cytochrome P450 61"/>
    <property type="match status" value="1"/>
</dbReference>
<dbReference type="Gene3D" id="1.10.630.10">
    <property type="entry name" value="Cytochrome P450"/>
    <property type="match status" value="1"/>
</dbReference>
<keyword evidence="3 6" id="KW-0479">Metal-binding</keyword>
<dbReference type="PRINTS" id="PR00463">
    <property type="entry name" value="EP450I"/>
</dbReference>
<protein>
    <submittedName>
        <fullName evidence="8">Cytochrome 61</fullName>
    </submittedName>
</protein>
<evidence type="ECO:0000256" key="2">
    <source>
        <dbReference type="ARBA" id="ARBA00010617"/>
    </source>
</evidence>
<evidence type="ECO:0000256" key="5">
    <source>
        <dbReference type="ARBA" id="ARBA00023004"/>
    </source>
</evidence>
<dbReference type="Pfam" id="PF00067">
    <property type="entry name" value="p450"/>
    <property type="match status" value="1"/>
</dbReference>
<dbReference type="AlphaFoldDB" id="A0A0N1NZM2"/>
<dbReference type="EMBL" id="LFJN01000008">
    <property type="protein sequence ID" value="KPI42140.1"/>
    <property type="molecule type" value="Genomic_DNA"/>
</dbReference>
<dbReference type="CDD" id="cd11082">
    <property type="entry name" value="CYP61_CYP710"/>
    <property type="match status" value="1"/>
</dbReference>
<dbReference type="InterPro" id="IPR017972">
    <property type="entry name" value="Cyt_P450_CS"/>
</dbReference>
<dbReference type="GeneID" id="28737578"/>
<keyword evidence="5 6" id="KW-0408">Iron</keyword>
<reference evidence="8 9" key="1">
    <citation type="submission" date="2015-06" db="EMBL/GenBank/DDBJ databases">
        <title>Draft genome of the ant-associated black yeast Phialophora attae CBS 131958.</title>
        <authorList>
            <person name="Moreno L.F."/>
            <person name="Stielow B.J."/>
            <person name="de Hoog S."/>
            <person name="Vicente V.A."/>
            <person name="Weiss V.A."/>
            <person name="de Vries M."/>
            <person name="Cruz L.M."/>
            <person name="Souza E.M."/>
        </authorList>
    </citation>
    <scope>NUCLEOTIDE SEQUENCE [LARGE SCALE GENOMIC DNA]</scope>
    <source>
        <strain evidence="8 9">CBS 131958</strain>
    </source>
</reference>
<dbReference type="RefSeq" id="XP_018002103.1">
    <property type="nucleotide sequence ID" value="XM_018145698.1"/>
</dbReference>
<dbReference type="OrthoDB" id="1372046at2759"/>
<sequence length="541" mass="61879">MESLTSDNVTAAFQSPLADGQIRLGATTSFASALVSRYLDQLNIWTGLLTVLLLAITYDQCSYKWQKYGIEGPAWKIPFMGPFLESVWPDFEAYKAKWRSAELSCVGVFHKFVVLAGTRDMSRKIFNSPAFVKPCVVDAAYKLLRPENWVFLDGKAHVDYRKGLNGLFTRQALESYLPGQEECYDKYFQDFTRITREHQGKPIPFMTTFRELQCAVSCRTFLGHYMSEGGVKMIARDFYYITAALELVNFPIILPFTKSWYGKKAADVMLGEFSKCAAKSKVRMAAGGEPNCIMDRWVRQMQDSTKYRERIARGETVDPSEKPPQVLREFTDLEISMTIFTFFFASQDATSAACTWLYQLMADRPEWLDKVREENLRVRNGDRDQRLSLELLEAMPITRAVVKESLRYRPPVIMVPYLAKKDFPVSPEYTCKKGTMVIPSVWPATHDPEAYPNPDSFDPERWISGDAEAQVKNWLVFGTGPHYCLGQQYAQLNLIAMIGKAAMHLDWTHYPTDKSEEIEVFATIFPKDHCHLTFVDRPAEA</sequence>